<dbReference type="KEGG" id="dfa:DFA_09870"/>
<dbReference type="SUPFAM" id="SSF52833">
    <property type="entry name" value="Thioredoxin-like"/>
    <property type="match status" value="1"/>
</dbReference>
<dbReference type="InterPro" id="IPR014912">
    <property type="entry name" value="Sep15_SelM_dom"/>
</dbReference>
<dbReference type="GO" id="GO:0005788">
    <property type="term" value="C:endoplasmic reticulum lumen"/>
    <property type="evidence" value="ECO:0007669"/>
    <property type="project" value="UniProtKB-SubCell"/>
</dbReference>
<comment type="subcellular location">
    <subcellularLocation>
        <location evidence="1">Endoplasmic reticulum lumen</location>
    </subcellularLocation>
</comment>
<evidence type="ECO:0000256" key="4">
    <source>
        <dbReference type="ARBA" id="ARBA00022824"/>
    </source>
</evidence>
<dbReference type="InterPro" id="IPR038219">
    <property type="entry name" value="Sep15/SelM_sf"/>
</dbReference>
<dbReference type="PANTHER" id="PTHR13077">
    <property type="entry name" value="SELENOPROTEIN F"/>
    <property type="match status" value="1"/>
</dbReference>
<accession>F4Q8M8</accession>
<dbReference type="AlphaFoldDB" id="F4Q8M8"/>
<evidence type="ECO:0000313" key="9">
    <source>
        <dbReference type="Proteomes" id="UP000007797"/>
    </source>
</evidence>
<dbReference type="EMBL" id="GL883026">
    <property type="protein sequence ID" value="EGG15047.1"/>
    <property type="molecule type" value="Genomic_DNA"/>
</dbReference>
<dbReference type="Proteomes" id="UP000007797">
    <property type="component" value="Unassembled WGS sequence"/>
</dbReference>
<dbReference type="Pfam" id="PF08806">
    <property type="entry name" value="Sep15_SelM"/>
    <property type="match status" value="1"/>
</dbReference>
<dbReference type="GeneID" id="14867211"/>
<evidence type="ECO:0000256" key="6">
    <source>
        <dbReference type="ARBA" id="ARBA00040775"/>
    </source>
</evidence>
<dbReference type="GO" id="GO:0016491">
    <property type="term" value="F:oxidoreductase activity"/>
    <property type="evidence" value="ECO:0007669"/>
    <property type="project" value="TreeGrafter"/>
</dbReference>
<dbReference type="PANTHER" id="PTHR13077:SF6">
    <property type="entry name" value="SELENOPROTEIN F"/>
    <property type="match status" value="1"/>
</dbReference>
<reference evidence="9" key="1">
    <citation type="journal article" date="2011" name="Genome Res.">
        <title>Phylogeny-wide analysis of social amoeba genomes highlights ancient origins for complex intercellular communication.</title>
        <authorList>
            <person name="Heidel A.J."/>
            <person name="Lawal H.M."/>
            <person name="Felder M."/>
            <person name="Schilde C."/>
            <person name="Helps N.R."/>
            <person name="Tunggal B."/>
            <person name="Rivero F."/>
            <person name="John U."/>
            <person name="Schleicher M."/>
            <person name="Eichinger L."/>
            <person name="Platzer M."/>
            <person name="Noegel A.A."/>
            <person name="Schaap P."/>
            <person name="Gloeckner G."/>
        </authorList>
    </citation>
    <scope>NUCLEOTIDE SEQUENCE [LARGE SCALE GENOMIC DNA]</scope>
    <source>
        <strain evidence="9">SH3</strain>
    </source>
</reference>
<evidence type="ECO:0000256" key="1">
    <source>
        <dbReference type="ARBA" id="ARBA00004319"/>
    </source>
</evidence>
<organism evidence="8 9">
    <name type="scientific">Cavenderia fasciculata</name>
    <name type="common">Slime mold</name>
    <name type="synonym">Dictyostelium fasciculatum</name>
    <dbReference type="NCBI Taxonomy" id="261658"/>
    <lineage>
        <taxon>Eukaryota</taxon>
        <taxon>Amoebozoa</taxon>
        <taxon>Evosea</taxon>
        <taxon>Eumycetozoa</taxon>
        <taxon>Dictyostelia</taxon>
        <taxon>Acytosteliales</taxon>
        <taxon>Cavenderiaceae</taxon>
        <taxon>Cavenderia</taxon>
    </lineage>
</organism>
<comment type="similarity">
    <text evidence="2">Belongs to the selenoprotein M/F family.</text>
</comment>
<dbReference type="RefSeq" id="XP_004351767.1">
    <property type="nucleotide sequence ID" value="XM_004351715.1"/>
</dbReference>
<evidence type="ECO:0000313" key="8">
    <source>
        <dbReference type="EMBL" id="EGG15047.1"/>
    </source>
</evidence>
<dbReference type="STRING" id="1054147.F4Q8M8"/>
<gene>
    <name evidence="8" type="ORF">DFA_09870</name>
</gene>
<sequence length="64" mass="7562">MGAFPHIKEFVDKKAREYTKFEHQHEPGANPRLELHDSEGATETINIESWKTEHLEEFLRDNNL</sequence>
<keyword evidence="4" id="KW-0256">Endoplasmic reticulum</keyword>
<keyword evidence="5" id="KW-0712">Selenocysteine</keyword>
<name>F4Q8M8_CACFS</name>
<proteinExistence type="inferred from homology"/>
<keyword evidence="3" id="KW-0732">Signal</keyword>
<dbReference type="InterPro" id="IPR039992">
    <property type="entry name" value="Sep15_SelM"/>
</dbReference>
<evidence type="ECO:0000256" key="3">
    <source>
        <dbReference type="ARBA" id="ARBA00022729"/>
    </source>
</evidence>
<dbReference type="Gene3D" id="3.40.30.50">
    <property type="entry name" value="Sep15/SelM thioredoxin-like domain, active-site redox motif"/>
    <property type="match status" value="1"/>
</dbReference>
<keyword evidence="9" id="KW-1185">Reference proteome</keyword>
<dbReference type="InterPro" id="IPR036249">
    <property type="entry name" value="Thioredoxin-like_sf"/>
</dbReference>
<evidence type="ECO:0000256" key="5">
    <source>
        <dbReference type="ARBA" id="ARBA00022933"/>
    </source>
</evidence>
<feature type="domain" description="Selenoprotein F/M" evidence="7">
    <location>
        <begin position="2"/>
        <end position="61"/>
    </location>
</feature>
<dbReference type="OrthoDB" id="19100at2759"/>
<evidence type="ECO:0000256" key="2">
    <source>
        <dbReference type="ARBA" id="ARBA00005742"/>
    </source>
</evidence>
<evidence type="ECO:0000259" key="7">
    <source>
        <dbReference type="Pfam" id="PF08806"/>
    </source>
</evidence>
<protein>
    <recommendedName>
        <fullName evidence="6">Selenoprotein F</fullName>
    </recommendedName>
</protein>